<dbReference type="PROSITE" id="PS51257">
    <property type="entry name" value="PROKAR_LIPOPROTEIN"/>
    <property type="match status" value="1"/>
</dbReference>
<keyword evidence="1" id="KW-0732">Signal</keyword>
<evidence type="ECO:0000256" key="1">
    <source>
        <dbReference type="SAM" id="SignalP"/>
    </source>
</evidence>
<protein>
    <submittedName>
        <fullName evidence="2">Uncharacterized protein</fullName>
    </submittedName>
</protein>
<feature type="chain" id="PRO_5046002215" evidence="1">
    <location>
        <begin position="18"/>
        <end position="71"/>
    </location>
</feature>
<reference evidence="2 3" key="1">
    <citation type="journal article" date="2018" name="J. Microbiol.">
        <title>Bacillus spongiae sp. nov., isolated from sponge of Jeju Island.</title>
        <authorList>
            <person name="Lee G.E."/>
            <person name="Im W.T."/>
            <person name="Park J.S."/>
        </authorList>
    </citation>
    <scope>NUCLEOTIDE SEQUENCE [LARGE SCALE GENOMIC DNA]</scope>
    <source>
        <strain evidence="2 3">135PIL107-10</strain>
    </source>
</reference>
<dbReference type="Proteomes" id="UP001312865">
    <property type="component" value="Unassembled WGS sequence"/>
</dbReference>
<evidence type="ECO:0000313" key="2">
    <source>
        <dbReference type="EMBL" id="MEI5908322.1"/>
    </source>
</evidence>
<proteinExistence type="predicted"/>
<name>A0ABU8HGM8_9BACI</name>
<organism evidence="2 3">
    <name type="scientific">Bacillus spongiae</name>
    <dbReference type="NCBI Taxonomy" id="2683610"/>
    <lineage>
        <taxon>Bacteria</taxon>
        <taxon>Bacillati</taxon>
        <taxon>Bacillota</taxon>
        <taxon>Bacilli</taxon>
        <taxon>Bacillales</taxon>
        <taxon>Bacillaceae</taxon>
        <taxon>Bacillus</taxon>
    </lineage>
</organism>
<dbReference type="EMBL" id="JBBAXC010000012">
    <property type="protein sequence ID" value="MEI5908322.1"/>
    <property type="molecule type" value="Genomic_DNA"/>
</dbReference>
<accession>A0ABU8HGM8</accession>
<evidence type="ECO:0000313" key="3">
    <source>
        <dbReference type="Proteomes" id="UP001312865"/>
    </source>
</evidence>
<feature type="signal peptide" evidence="1">
    <location>
        <begin position="1"/>
        <end position="17"/>
    </location>
</feature>
<sequence length="71" mass="7901">MKRITAFLMLAVFAAIAACSVEAKTKNNDSTIKETTKEMVSKHPLFSKTIKMGDIDVLHQPTTSGKEYRKV</sequence>
<gene>
    <name evidence="2" type="ORF">WAK64_14790</name>
</gene>
<comment type="caution">
    <text evidence="2">The sequence shown here is derived from an EMBL/GenBank/DDBJ whole genome shotgun (WGS) entry which is preliminary data.</text>
</comment>
<dbReference type="RefSeq" id="WP_336587767.1">
    <property type="nucleotide sequence ID" value="NZ_JBBAXC010000012.1"/>
</dbReference>
<keyword evidence="3" id="KW-1185">Reference proteome</keyword>